<name>A0A8S9M9J7_BRACR</name>
<dbReference type="PANTHER" id="PTHR36766:SF64">
    <property type="entry name" value="OS12G0206100 PROTEIN"/>
    <property type="match status" value="1"/>
</dbReference>
<evidence type="ECO:0008006" key="3">
    <source>
        <dbReference type="Google" id="ProtNLM"/>
    </source>
</evidence>
<dbReference type="GO" id="GO:0006952">
    <property type="term" value="P:defense response"/>
    <property type="evidence" value="ECO:0007669"/>
    <property type="project" value="UniProtKB-KW"/>
</dbReference>
<dbReference type="SUPFAM" id="SSF52058">
    <property type="entry name" value="L domain-like"/>
    <property type="match status" value="1"/>
</dbReference>
<dbReference type="AlphaFoldDB" id="A0A8S9M9J7"/>
<dbReference type="PANTHER" id="PTHR36766">
    <property type="entry name" value="PLANT BROAD-SPECTRUM MILDEW RESISTANCE PROTEIN RPW8"/>
    <property type="match status" value="1"/>
</dbReference>
<sequence length="325" mass="36346">MTNRPDAFNASSANKSASVFFPRGIHTKQTKSNSAEQAKIFETIPWSSGGPDPELIILISGYEPYLSRTHPPAEPGTRRHQVSVPEQPRLQPNRMMMEKKKIRRKGGNEADLINKVASDVMAVLGFTPSKDFDDFVGIGARITKIKSKFILQSEQVKVLGILGPGGIGIKEIPPWIEKLFRLRKLIMHGCEKLKTISPNISKLENLEFLGLSNYGKCAFGGHNEDNDDDEVYESDDVFEATIEWGPDFKRSWRLRSDFKVHDILQICLPEKAFTSPISLRLRGDGIKTIPDCITRLSGLIKLDVKECRELVALPPLPHSLQSLDA</sequence>
<evidence type="ECO:0000313" key="2">
    <source>
        <dbReference type="EMBL" id="KAF2613883.1"/>
    </source>
</evidence>
<organism evidence="2">
    <name type="scientific">Brassica cretica</name>
    <name type="common">Mustard</name>
    <dbReference type="NCBI Taxonomy" id="69181"/>
    <lineage>
        <taxon>Eukaryota</taxon>
        <taxon>Viridiplantae</taxon>
        <taxon>Streptophyta</taxon>
        <taxon>Embryophyta</taxon>
        <taxon>Tracheophyta</taxon>
        <taxon>Spermatophyta</taxon>
        <taxon>Magnoliopsida</taxon>
        <taxon>eudicotyledons</taxon>
        <taxon>Gunneridae</taxon>
        <taxon>Pentapetalae</taxon>
        <taxon>rosids</taxon>
        <taxon>malvids</taxon>
        <taxon>Brassicales</taxon>
        <taxon>Brassicaceae</taxon>
        <taxon>Brassiceae</taxon>
        <taxon>Brassica</taxon>
    </lineage>
</organism>
<comment type="caution">
    <text evidence="2">The sequence shown here is derived from an EMBL/GenBank/DDBJ whole genome shotgun (WGS) entry which is preliminary data.</text>
</comment>
<keyword evidence="1" id="KW-0611">Plant defense</keyword>
<dbReference type="InterPro" id="IPR032675">
    <property type="entry name" value="LRR_dom_sf"/>
</dbReference>
<protein>
    <recommendedName>
        <fullName evidence="3">NB-ARC domain-containing protein</fullName>
    </recommendedName>
</protein>
<gene>
    <name evidence="2" type="ORF">F2Q70_00009640</name>
</gene>
<accession>A0A8S9M9J7</accession>
<dbReference type="EMBL" id="QGKY02000089">
    <property type="protein sequence ID" value="KAF2613883.1"/>
    <property type="molecule type" value="Genomic_DNA"/>
</dbReference>
<proteinExistence type="predicted"/>
<dbReference type="Gene3D" id="3.80.10.10">
    <property type="entry name" value="Ribonuclease Inhibitor"/>
    <property type="match status" value="1"/>
</dbReference>
<reference evidence="2" key="1">
    <citation type="submission" date="2019-12" db="EMBL/GenBank/DDBJ databases">
        <title>Genome sequencing and annotation of Brassica cretica.</title>
        <authorList>
            <person name="Studholme D.J."/>
            <person name="Sarris P.F."/>
        </authorList>
    </citation>
    <scope>NUCLEOTIDE SEQUENCE</scope>
    <source>
        <strain evidence="2">PFS-102/07</strain>
        <tissue evidence="2">Leaf</tissue>
    </source>
</reference>
<evidence type="ECO:0000256" key="1">
    <source>
        <dbReference type="ARBA" id="ARBA00022821"/>
    </source>
</evidence>